<evidence type="ECO:0000256" key="9">
    <source>
        <dbReference type="NCBIfam" id="TIGR03542"/>
    </source>
</evidence>
<dbReference type="SUPFAM" id="SSF53383">
    <property type="entry name" value="PLP-dependent transferases"/>
    <property type="match status" value="1"/>
</dbReference>
<dbReference type="CDD" id="cd00609">
    <property type="entry name" value="AAT_like"/>
    <property type="match status" value="1"/>
</dbReference>
<dbReference type="InterPro" id="IPR015422">
    <property type="entry name" value="PyrdxlP-dep_Trfase_small"/>
</dbReference>
<dbReference type="NCBIfam" id="TIGR03542">
    <property type="entry name" value="DAPAT_plant"/>
    <property type="match status" value="1"/>
</dbReference>
<comment type="pathway">
    <text evidence="2">Amino-acid biosynthesis; L-lysine biosynthesis via DAP pathway; LL-2,6-diaminopimelate from (S)-tetrahydrodipicolinate (aminotransferase route): step 1/1.</text>
</comment>
<comment type="cofactor">
    <cofactor evidence="1">
        <name>pyridoxal 5'-phosphate</name>
        <dbReference type="ChEBI" id="CHEBI:597326"/>
    </cofactor>
</comment>
<dbReference type="Proteomes" id="UP000199355">
    <property type="component" value="Unassembled WGS sequence"/>
</dbReference>
<protein>
    <recommendedName>
        <fullName evidence="4 9">LL-diaminopimelate aminotransferase</fullName>
        <ecNumber evidence="3 9">2.6.1.83</ecNumber>
    </recommendedName>
</protein>
<dbReference type="OrthoDB" id="9804474at2"/>
<comment type="catalytic activity">
    <reaction evidence="8">
        <text>(2S,6S)-2,6-diaminopimelate + 2-oxoglutarate = (S)-2,3,4,5-tetrahydrodipicolinate + L-glutamate + H2O + H(+)</text>
        <dbReference type="Rhea" id="RHEA:23988"/>
        <dbReference type="ChEBI" id="CHEBI:15377"/>
        <dbReference type="ChEBI" id="CHEBI:15378"/>
        <dbReference type="ChEBI" id="CHEBI:16810"/>
        <dbReference type="ChEBI" id="CHEBI:16845"/>
        <dbReference type="ChEBI" id="CHEBI:29985"/>
        <dbReference type="ChEBI" id="CHEBI:57609"/>
        <dbReference type="EC" id="2.6.1.83"/>
    </reaction>
</comment>
<dbReference type="RefSeq" id="WP_092153313.1">
    <property type="nucleotide sequence ID" value="NZ_FNBX01000006.1"/>
</dbReference>
<reference evidence="12" key="1">
    <citation type="submission" date="2016-10" db="EMBL/GenBank/DDBJ databases">
        <authorList>
            <person name="Varghese N."/>
            <person name="Submissions S."/>
        </authorList>
    </citation>
    <scope>NUCLEOTIDE SEQUENCE [LARGE SCALE GENOMIC DNA]</scope>
    <source>
        <strain evidence="12">KHC7</strain>
    </source>
</reference>
<evidence type="ECO:0000259" key="10">
    <source>
        <dbReference type="Pfam" id="PF00155"/>
    </source>
</evidence>
<dbReference type="EMBL" id="FNBX01000006">
    <property type="protein sequence ID" value="SDF48586.1"/>
    <property type="molecule type" value="Genomic_DNA"/>
</dbReference>
<dbReference type="InterPro" id="IPR019942">
    <property type="entry name" value="DapL/ALD1"/>
</dbReference>
<dbReference type="Gene3D" id="3.40.640.10">
    <property type="entry name" value="Type I PLP-dependent aspartate aminotransferase-like (Major domain)"/>
    <property type="match status" value="1"/>
</dbReference>
<keyword evidence="6 11" id="KW-0808">Transferase</keyword>
<dbReference type="Gene3D" id="3.90.1150.10">
    <property type="entry name" value="Aspartate Aminotransferase, domain 1"/>
    <property type="match status" value="1"/>
</dbReference>
<dbReference type="STRING" id="571438.SAMN05192586_10668"/>
<evidence type="ECO:0000256" key="7">
    <source>
        <dbReference type="ARBA" id="ARBA00022898"/>
    </source>
</evidence>
<evidence type="ECO:0000256" key="2">
    <source>
        <dbReference type="ARBA" id="ARBA00004982"/>
    </source>
</evidence>
<feature type="domain" description="Aminotransferase class I/classII large" evidence="10">
    <location>
        <begin position="36"/>
        <end position="405"/>
    </location>
</feature>
<evidence type="ECO:0000256" key="6">
    <source>
        <dbReference type="ARBA" id="ARBA00022679"/>
    </source>
</evidence>
<evidence type="ECO:0000256" key="3">
    <source>
        <dbReference type="ARBA" id="ARBA00013138"/>
    </source>
</evidence>
<keyword evidence="12" id="KW-1185">Reference proteome</keyword>
<accession>A0A1G7LGT4</accession>
<proteinExistence type="inferred from homology"/>
<gene>
    <name evidence="11" type="ORF">SAMN05192586_10668</name>
</gene>
<dbReference type="EC" id="2.6.1.83" evidence="3 9"/>
<dbReference type="Pfam" id="PF00155">
    <property type="entry name" value="Aminotran_1_2"/>
    <property type="match status" value="1"/>
</dbReference>
<organism evidence="11 12">
    <name type="scientific">Desulfovibrio legallii</name>
    <dbReference type="NCBI Taxonomy" id="571438"/>
    <lineage>
        <taxon>Bacteria</taxon>
        <taxon>Pseudomonadati</taxon>
        <taxon>Thermodesulfobacteriota</taxon>
        <taxon>Desulfovibrionia</taxon>
        <taxon>Desulfovibrionales</taxon>
        <taxon>Desulfovibrionaceae</taxon>
        <taxon>Desulfovibrio</taxon>
    </lineage>
</organism>
<dbReference type="InterPro" id="IPR004839">
    <property type="entry name" value="Aminotransferase_I/II_large"/>
</dbReference>
<dbReference type="HAMAP" id="MF_01642">
    <property type="entry name" value="DapL_aminotrans_1"/>
    <property type="match status" value="1"/>
</dbReference>
<evidence type="ECO:0000313" key="12">
    <source>
        <dbReference type="Proteomes" id="UP000199355"/>
    </source>
</evidence>
<dbReference type="AlphaFoldDB" id="A0A1G7LGT4"/>
<evidence type="ECO:0000256" key="8">
    <source>
        <dbReference type="ARBA" id="ARBA00051934"/>
    </source>
</evidence>
<dbReference type="GO" id="GO:0010285">
    <property type="term" value="F:L,L-diaminopimelate aminotransferase activity"/>
    <property type="evidence" value="ECO:0007669"/>
    <property type="project" value="UniProtKB-EC"/>
</dbReference>
<evidence type="ECO:0000313" key="11">
    <source>
        <dbReference type="EMBL" id="SDF48586.1"/>
    </source>
</evidence>
<dbReference type="InterPro" id="IPR015421">
    <property type="entry name" value="PyrdxlP-dep_Trfase_major"/>
</dbReference>
<dbReference type="GO" id="GO:0009089">
    <property type="term" value="P:lysine biosynthetic process via diaminopimelate"/>
    <property type="evidence" value="ECO:0007669"/>
    <property type="project" value="UniProtKB-UniPathway"/>
</dbReference>
<sequence>MRTTVNGNFLKLQSNYLFSDIARKVAVFKDANPDRRVISLGIGDVTRPLVPAVIEALHKAVDEMGDAAHFRGYGPEQGYAFLREVIAEYDYKARGVDLSPDEIFVSDGAKSDVGNFQELFAAESVVAVTDPVYPVYVDSNVMAGRAGVMADKQWDRLVYLPCLNENDFVPEFPKTRPDLIYLCYPNNPTGTVLSREALQGWVDYARREGCVILYDSAYEAFITEGEVPHSIYELEGAQEVAVEFRSFSKTAGFTGLRCAYTVVPKALKVRDGQGGMTALNGLWNRRQCTKYNGCPYIVQRAAAATYSPEGRAQIMGVIGGYQRNAAQLRAAVTGMGLEVYGGVNAPYIWVRVPQGATSWGFFDHLLESAALVCTPGAGFGLSGEGYVRLTAFGSPEDTAEAIRRLESLR</sequence>
<name>A0A1G7LGT4_9BACT</name>
<dbReference type="PANTHER" id="PTHR43144">
    <property type="entry name" value="AMINOTRANSFERASE"/>
    <property type="match status" value="1"/>
</dbReference>
<dbReference type="FunFam" id="3.40.640.10:FF:000099">
    <property type="entry name" value="LL-diaminopimelate aminotransferase, chloroplastic"/>
    <property type="match status" value="1"/>
</dbReference>
<evidence type="ECO:0000256" key="5">
    <source>
        <dbReference type="ARBA" id="ARBA00022576"/>
    </source>
</evidence>
<keyword evidence="7" id="KW-0663">Pyridoxal phosphate</keyword>
<dbReference type="UniPathway" id="UPA00034">
    <property type="reaction ID" value="UER00466"/>
</dbReference>
<dbReference type="GO" id="GO:0030170">
    <property type="term" value="F:pyridoxal phosphate binding"/>
    <property type="evidence" value="ECO:0007669"/>
    <property type="project" value="UniProtKB-UniRule"/>
</dbReference>
<keyword evidence="5 11" id="KW-0032">Aminotransferase</keyword>
<evidence type="ECO:0000256" key="4">
    <source>
        <dbReference type="ARBA" id="ARBA00018052"/>
    </source>
</evidence>
<evidence type="ECO:0000256" key="1">
    <source>
        <dbReference type="ARBA" id="ARBA00001933"/>
    </source>
</evidence>
<dbReference type="InterPro" id="IPR015424">
    <property type="entry name" value="PyrdxlP-dep_Trfase"/>
</dbReference>